<accession>A0ACC0UH96</accession>
<evidence type="ECO:0000313" key="2">
    <source>
        <dbReference type="Proteomes" id="UP001207468"/>
    </source>
</evidence>
<gene>
    <name evidence="1" type="ORF">F5148DRAFT_481584</name>
</gene>
<evidence type="ECO:0000313" key="1">
    <source>
        <dbReference type="EMBL" id="KAI9510938.1"/>
    </source>
</evidence>
<dbReference type="EMBL" id="JAGFNK010000031">
    <property type="protein sequence ID" value="KAI9510938.1"/>
    <property type="molecule type" value="Genomic_DNA"/>
</dbReference>
<proteinExistence type="predicted"/>
<comment type="caution">
    <text evidence="1">The sequence shown here is derived from an EMBL/GenBank/DDBJ whole genome shotgun (WGS) entry which is preliminary data.</text>
</comment>
<name>A0ACC0UH96_9AGAM</name>
<dbReference type="Proteomes" id="UP001207468">
    <property type="component" value="Unassembled WGS sequence"/>
</dbReference>
<sequence length="641" mass="72649">MQESTQAQRDKYAVLQRKLEQLERIHADGKRQHQANLDNVTKELLAVRKSNAEQLTRIDKLKKQVDAQDTKIQDSNKSALADQTEIKDLRVKLRVAEAERVRIQAKYNEAVRTKQVLDSTNAARHDELKERDRRIADLERAMALEKRRREDVESQQRDAMSARTEEERAKARTRLEQAEAEAAKVRAELDADRIRGEMQREELVAQVEVLREMLLQAATHYGKLVSETVSKAAHDELRREHSSLQFHTFRLERKLANTEAQVAELASLIRQAHDANGLLEDELRAAEEDKNWYKATLEDVRTDIRCDRIDRSHASLADTVAKAQKEHMFSELEIQEALSSVERRSAASYCGLNSQLVISCTTMRADLDAELLVSQTLAVELQTTKATHDATTADLHEARTELESTRKQLEEASSSLSAARTREAALVQEVKEVKSQNKEQTTAHKHALQKEKETTNRLATGLQQSKVAEGELRAEIDQLTVDLADAERYREAYHKLLDEVGVLAAKNQLAESEADRLSQFNAEILGHNNPAQRIVYLDRVRRELAETKQMLIVATRERDAAGEQIESLRRELSLYLSVPAEGKPRTRTTMTRVGRMPLATQSQNVQLVAGPTAPDIGEDFEKHLPPLVDGANDEMTLDEIM</sequence>
<organism evidence="1 2">
    <name type="scientific">Russula earlei</name>
    <dbReference type="NCBI Taxonomy" id="71964"/>
    <lineage>
        <taxon>Eukaryota</taxon>
        <taxon>Fungi</taxon>
        <taxon>Dikarya</taxon>
        <taxon>Basidiomycota</taxon>
        <taxon>Agaricomycotina</taxon>
        <taxon>Agaricomycetes</taxon>
        <taxon>Russulales</taxon>
        <taxon>Russulaceae</taxon>
        <taxon>Russula</taxon>
    </lineage>
</organism>
<protein>
    <submittedName>
        <fullName evidence="1">Uncharacterized protein</fullName>
    </submittedName>
</protein>
<reference evidence="1" key="1">
    <citation type="submission" date="2021-03" db="EMBL/GenBank/DDBJ databases">
        <title>Evolutionary priming and transition to the ectomycorrhizal habit in an iconic lineage of mushroom-forming fungi: is preadaptation a requirement?</title>
        <authorList>
            <consortium name="DOE Joint Genome Institute"/>
            <person name="Looney B.P."/>
            <person name="Miyauchi S."/>
            <person name="Morin E."/>
            <person name="Drula E."/>
            <person name="Courty P.E."/>
            <person name="Chicoki N."/>
            <person name="Fauchery L."/>
            <person name="Kohler A."/>
            <person name="Kuo A."/>
            <person name="LaButti K."/>
            <person name="Pangilinan J."/>
            <person name="Lipzen A."/>
            <person name="Riley R."/>
            <person name="Andreopoulos W."/>
            <person name="He G."/>
            <person name="Johnson J."/>
            <person name="Barry K.W."/>
            <person name="Grigoriev I.V."/>
            <person name="Nagy L."/>
            <person name="Hibbett D."/>
            <person name="Henrissat B."/>
            <person name="Matheny P.B."/>
            <person name="Labbe J."/>
            <person name="Martin A.F."/>
        </authorList>
    </citation>
    <scope>NUCLEOTIDE SEQUENCE</scope>
    <source>
        <strain evidence="1">BPL698</strain>
    </source>
</reference>
<keyword evidence="2" id="KW-1185">Reference proteome</keyword>